<feature type="coiled-coil region" evidence="1">
    <location>
        <begin position="573"/>
        <end position="649"/>
    </location>
</feature>
<name>A0A6J3LX08_9PEZI</name>
<evidence type="ECO:0000313" key="4">
    <source>
        <dbReference type="RefSeq" id="XP_033456208.1"/>
    </source>
</evidence>
<reference evidence="4" key="3">
    <citation type="submission" date="2025-08" db="UniProtKB">
        <authorList>
            <consortium name="RefSeq"/>
        </authorList>
    </citation>
    <scope>IDENTIFICATION</scope>
    <source>
        <strain evidence="4">CBS 342.82</strain>
    </source>
</reference>
<reference evidence="4" key="1">
    <citation type="submission" date="2020-01" db="EMBL/GenBank/DDBJ databases">
        <authorList>
            <consortium name="DOE Joint Genome Institute"/>
            <person name="Haridas S."/>
            <person name="Albert R."/>
            <person name="Binder M."/>
            <person name="Bloem J."/>
            <person name="Labutti K."/>
            <person name="Salamov A."/>
            <person name="Andreopoulos B."/>
            <person name="Baker S.E."/>
            <person name="Barry K."/>
            <person name="Bills G."/>
            <person name="Bluhm B.H."/>
            <person name="Cannon C."/>
            <person name="Castanera R."/>
            <person name="Culley D.E."/>
            <person name="Daum C."/>
            <person name="Ezra D."/>
            <person name="Gonzalez J.B."/>
            <person name="Henrissat B."/>
            <person name="Kuo A."/>
            <person name="Liang C."/>
            <person name="Lipzen A."/>
            <person name="Lutzoni F."/>
            <person name="Magnuson J."/>
            <person name="Mondo S."/>
            <person name="Nolan M."/>
            <person name="Ohm R."/>
            <person name="Pangilinan J."/>
            <person name="Park H.-J."/>
            <person name="Ramirez L."/>
            <person name="Alfaro M."/>
            <person name="Sun H."/>
            <person name="Tritt A."/>
            <person name="Yoshinaga Y."/>
            <person name="Zwiers L.-H."/>
            <person name="Turgeon B.G."/>
            <person name="Goodwin S.B."/>
            <person name="Spatafora J.W."/>
            <person name="Crous P.W."/>
            <person name="Grigoriev I.V."/>
        </authorList>
    </citation>
    <scope>NUCLEOTIDE SEQUENCE</scope>
    <source>
        <strain evidence="4">CBS 342.82</strain>
    </source>
</reference>
<feature type="compositionally biased region" description="Low complexity" evidence="2">
    <location>
        <begin position="1017"/>
        <end position="1030"/>
    </location>
</feature>
<feature type="coiled-coil region" evidence="1">
    <location>
        <begin position="739"/>
        <end position="858"/>
    </location>
</feature>
<gene>
    <name evidence="4" type="ORF">K489DRAFT_373628</name>
</gene>
<dbReference type="GO" id="GO:0016460">
    <property type="term" value="C:myosin II complex"/>
    <property type="evidence" value="ECO:0007669"/>
    <property type="project" value="TreeGrafter"/>
</dbReference>
<feature type="compositionally biased region" description="Polar residues" evidence="2">
    <location>
        <begin position="1041"/>
        <end position="1058"/>
    </location>
</feature>
<keyword evidence="1" id="KW-0175">Coiled coil</keyword>
<feature type="compositionally biased region" description="Polar residues" evidence="2">
    <location>
        <begin position="908"/>
        <end position="941"/>
    </location>
</feature>
<dbReference type="PANTHER" id="PTHR45615">
    <property type="entry name" value="MYOSIN HEAVY CHAIN, NON-MUSCLE"/>
    <property type="match status" value="1"/>
</dbReference>
<feature type="region of interest" description="Disordered" evidence="2">
    <location>
        <begin position="893"/>
        <end position="1095"/>
    </location>
</feature>
<dbReference type="GO" id="GO:0032982">
    <property type="term" value="C:myosin filament"/>
    <property type="evidence" value="ECO:0007669"/>
    <property type="project" value="TreeGrafter"/>
</dbReference>
<dbReference type="GO" id="GO:0051015">
    <property type="term" value="F:actin filament binding"/>
    <property type="evidence" value="ECO:0007669"/>
    <property type="project" value="TreeGrafter"/>
</dbReference>
<dbReference type="PANTHER" id="PTHR45615:SF40">
    <property type="entry name" value="MYOSIN HEAVY CHAIN, NON-MUSCLE"/>
    <property type="match status" value="1"/>
</dbReference>
<feature type="compositionally biased region" description="Basic and acidic residues" evidence="2">
    <location>
        <begin position="1086"/>
        <end position="1095"/>
    </location>
</feature>
<dbReference type="GeneID" id="54361240"/>
<evidence type="ECO:0000256" key="1">
    <source>
        <dbReference type="SAM" id="Coils"/>
    </source>
</evidence>
<feature type="compositionally biased region" description="Low complexity" evidence="2">
    <location>
        <begin position="989"/>
        <end position="1002"/>
    </location>
</feature>
<accession>A0A6J3LX08</accession>
<sequence>MQGETYQALAAEIIRIVESPYPTQFLDLRQLISDEADIKTWAASNHCIIDRLVACLLQGLTQWPYVLEIISKLATDIKIRDAFLQQEPSLLPSALAEAVKANSVPSRYSKASVSLLSNALPDHVAIPAEAQTLFVRLVQNAARKPSATTIEPIYLLLKGTGRLLLQLLTPEILGHFQETIMNILREGAGLSDQCLSLYCLSIMTVIAATEPDFRPTSSDSTSDFLSGTSGSGQWKSDVLQQFLSGNRASKTVQLVVLVVLAATRGSEAGTNANKSLVLANEVICAIPAEIRGNWCAANVAVIRKLQEKACAGDVSEVAQLLTLRFIANLCGTRQLPEKLFARVEATFTEYACVREANMLLNRNDGLDALADIVHRGHISNLIFSAISYITTTESQDVICLDAFTAILRDVLTIGVDKTTAQNIFTPSLTNGLMRLKQSLDNLSDHSRNHSSRFPAVANPELCIQAKTQAVAALVQTICRLLLEITLAGNGASSMSASTQALVLDLFGQSSKDDSSCQHKRPAALRSLEYVEQSATQDLSSADWRSTLKARFGHEADAIIQSVSKACAGLESRCENIEAPLKEATEKYRALEQQNMELSQAYAQMEAHNIDYGIQNHALEDERDQAIRELEDSRSTNEKLLEQISEIKSLSADRESNLRQQFNDLKGEMAAADVTRLAALSSKESALEDLRDRVGHLEKTVAEKDGLIANSHRALEVMQSERAALESSRSKAVQDHEHFVEASKQESETLREALKRLQQMVVTQENDMKAVHMNLEAVSAERDSLSTDCESARQQLAQLENVLSEARQERQTLEQSHQQAIATTTEQFHVLQKDFLSAKQKYQSELESHRTVVEELQSHILHLQSKCERKSAQIIEANVLRSNLLAAMGVPPSAMAQQSGIDTPYAMPTTLSHRSRSPSLSFAPQKSSTGTPHLPARTTSPSPRNPILDRSPPTPTSSSSGRESSHRSHRPSSQHPQQKSGLQTNPPPTSFASTTSFSSGASSIQHGPTPKRARSRRSSTQQQPQQQPTQHRPQREPVSPLKSRNSVGPMTLASSSRANTGAARRQTMGIMPTMMDDGEGGGRRSRKGEGRDRGAS</sequence>
<dbReference type="GO" id="GO:0000146">
    <property type="term" value="F:microfilament motor activity"/>
    <property type="evidence" value="ECO:0007669"/>
    <property type="project" value="TreeGrafter"/>
</dbReference>
<keyword evidence="3" id="KW-1185">Reference proteome</keyword>
<evidence type="ECO:0000256" key="2">
    <source>
        <dbReference type="SAM" id="MobiDB-lite"/>
    </source>
</evidence>
<dbReference type="OrthoDB" id="5332870at2759"/>
<dbReference type="Proteomes" id="UP000504637">
    <property type="component" value="Unplaced"/>
</dbReference>
<protein>
    <submittedName>
        <fullName evidence="4">Uncharacterized protein</fullName>
    </submittedName>
</protein>
<organism evidence="4">
    <name type="scientific">Dissoconium aciculare CBS 342.82</name>
    <dbReference type="NCBI Taxonomy" id="1314786"/>
    <lineage>
        <taxon>Eukaryota</taxon>
        <taxon>Fungi</taxon>
        <taxon>Dikarya</taxon>
        <taxon>Ascomycota</taxon>
        <taxon>Pezizomycotina</taxon>
        <taxon>Dothideomycetes</taxon>
        <taxon>Dothideomycetidae</taxon>
        <taxon>Mycosphaerellales</taxon>
        <taxon>Dissoconiaceae</taxon>
        <taxon>Dissoconium</taxon>
    </lineage>
</organism>
<evidence type="ECO:0000313" key="3">
    <source>
        <dbReference type="Proteomes" id="UP000504637"/>
    </source>
</evidence>
<proteinExistence type="predicted"/>
<dbReference type="AlphaFoldDB" id="A0A6J3LX08"/>
<reference evidence="4" key="2">
    <citation type="submission" date="2020-04" db="EMBL/GenBank/DDBJ databases">
        <authorList>
            <consortium name="NCBI Genome Project"/>
        </authorList>
    </citation>
    <scope>NUCLEOTIDE SEQUENCE</scope>
    <source>
        <strain evidence="4">CBS 342.82</strain>
    </source>
</reference>
<dbReference type="GO" id="GO:0005737">
    <property type="term" value="C:cytoplasm"/>
    <property type="evidence" value="ECO:0007669"/>
    <property type="project" value="TreeGrafter"/>
</dbReference>
<dbReference type="RefSeq" id="XP_033456208.1">
    <property type="nucleotide sequence ID" value="XM_033603440.1"/>
</dbReference>